<organism evidence="1">
    <name type="scientific">Magallana gigas</name>
    <name type="common">Pacific oyster</name>
    <name type="synonym">Crassostrea gigas</name>
    <dbReference type="NCBI Taxonomy" id="29159"/>
    <lineage>
        <taxon>Eukaryota</taxon>
        <taxon>Metazoa</taxon>
        <taxon>Spiralia</taxon>
        <taxon>Lophotrochozoa</taxon>
        <taxon>Mollusca</taxon>
        <taxon>Bivalvia</taxon>
        <taxon>Autobranchia</taxon>
        <taxon>Pteriomorphia</taxon>
        <taxon>Ostreida</taxon>
        <taxon>Ostreoidea</taxon>
        <taxon>Ostreidae</taxon>
        <taxon>Magallana</taxon>
    </lineage>
</organism>
<dbReference type="HOGENOM" id="CLU_1497678_0_0_1"/>
<protein>
    <submittedName>
        <fullName evidence="1">Uncharacterized protein</fullName>
    </submittedName>
</protein>
<dbReference type="AlphaFoldDB" id="K1Q6N8"/>
<dbReference type="InParanoid" id="K1Q6N8"/>
<name>K1Q6N8_MAGGI</name>
<proteinExistence type="predicted"/>
<reference evidence="1" key="1">
    <citation type="journal article" date="2012" name="Nature">
        <title>The oyster genome reveals stress adaptation and complexity of shell formation.</title>
        <authorList>
            <person name="Zhang G."/>
            <person name="Fang X."/>
            <person name="Guo X."/>
            <person name="Li L."/>
            <person name="Luo R."/>
            <person name="Xu F."/>
            <person name="Yang P."/>
            <person name="Zhang L."/>
            <person name="Wang X."/>
            <person name="Qi H."/>
            <person name="Xiong Z."/>
            <person name="Que H."/>
            <person name="Xie Y."/>
            <person name="Holland P.W."/>
            <person name="Paps J."/>
            <person name="Zhu Y."/>
            <person name="Wu F."/>
            <person name="Chen Y."/>
            <person name="Wang J."/>
            <person name="Peng C."/>
            <person name="Meng J."/>
            <person name="Yang L."/>
            <person name="Liu J."/>
            <person name="Wen B."/>
            <person name="Zhang N."/>
            <person name="Huang Z."/>
            <person name="Zhu Q."/>
            <person name="Feng Y."/>
            <person name="Mount A."/>
            <person name="Hedgecock D."/>
            <person name="Xu Z."/>
            <person name="Liu Y."/>
            <person name="Domazet-Loso T."/>
            <person name="Du Y."/>
            <person name="Sun X."/>
            <person name="Zhang S."/>
            <person name="Liu B."/>
            <person name="Cheng P."/>
            <person name="Jiang X."/>
            <person name="Li J."/>
            <person name="Fan D."/>
            <person name="Wang W."/>
            <person name="Fu W."/>
            <person name="Wang T."/>
            <person name="Wang B."/>
            <person name="Zhang J."/>
            <person name="Peng Z."/>
            <person name="Li Y."/>
            <person name="Li N."/>
            <person name="Wang J."/>
            <person name="Chen M."/>
            <person name="He Y."/>
            <person name="Tan F."/>
            <person name="Song X."/>
            <person name="Zheng Q."/>
            <person name="Huang R."/>
            <person name="Yang H."/>
            <person name="Du X."/>
            <person name="Chen L."/>
            <person name="Yang M."/>
            <person name="Gaffney P.M."/>
            <person name="Wang S."/>
            <person name="Luo L."/>
            <person name="She Z."/>
            <person name="Ming Y."/>
            <person name="Huang W."/>
            <person name="Zhang S."/>
            <person name="Huang B."/>
            <person name="Zhang Y."/>
            <person name="Qu T."/>
            <person name="Ni P."/>
            <person name="Miao G."/>
            <person name="Wang J."/>
            <person name="Wang Q."/>
            <person name="Steinberg C.E."/>
            <person name="Wang H."/>
            <person name="Li N."/>
            <person name="Qian L."/>
            <person name="Zhang G."/>
            <person name="Li Y."/>
            <person name="Yang H."/>
            <person name="Liu X."/>
            <person name="Wang J."/>
            <person name="Yin Y."/>
            <person name="Wang J."/>
        </authorList>
    </citation>
    <scope>NUCLEOTIDE SEQUENCE [LARGE SCALE GENOMIC DNA]</scope>
    <source>
        <strain evidence="1">05x7-T-G4-1.051#20</strain>
    </source>
</reference>
<dbReference type="EMBL" id="JH818393">
    <property type="protein sequence ID" value="EKC32422.1"/>
    <property type="molecule type" value="Genomic_DNA"/>
</dbReference>
<accession>K1Q6N8</accession>
<gene>
    <name evidence="1" type="ORF">CGI_10006865</name>
</gene>
<sequence length="180" mass="20705">MEGRGKNEKRGFAYQCQGCHKYEGEKRYVEAHYYKYHAALDSVPFYCSLCHFMGKTEREVLRHTKGHRPHKLAEENLILQGKKAEDILKYVHNNEDPLQLTELHVKKLTWEESQQIWMNRAKKSNEEGSTTAGDNLWVQTEAVGPDPLTIIPEPLMEDEPVVPAPILPEIPLPINTDNAK</sequence>
<evidence type="ECO:0000313" key="1">
    <source>
        <dbReference type="EMBL" id="EKC32422.1"/>
    </source>
</evidence>